<dbReference type="InterPro" id="IPR036866">
    <property type="entry name" value="RibonucZ/Hydroxyglut_hydro"/>
</dbReference>
<dbReference type="Pfam" id="PF12706">
    <property type="entry name" value="Lactamase_B_2"/>
    <property type="match status" value="1"/>
</dbReference>
<feature type="domain" description="Metallo-beta-lactamase" evidence="2">
    <location>
        <begin position="41"/>
        <end position="245"/>
    </location>
</feature>
<evidence type="ECO:0000313" key="4">
    <source>
        <dbReference type="Proteomes" id="UP000391834"/>
    </source>
</evidence>
<organism evidence="3 4">
    <name type="scientific">Prolixibacter bellariivorans</name>
    <dbReference type="NCBI Taxonomy" id="314319"/>
    <lineage>
        <taxon>Bacteria</taxon>
        <taxon>Pseudomonadati</taxon>
        <taxon>Bacteroidota</taxon>
        <taxon>Bacteroidia</taxon>
        <taxon>Marinilabiliales</taxon>
        <taxon>Prolixibacteraceae</taxon>
        <taxon>Prolixibacter</taxon>
    </lineage>
</organism>
<dbReference type="OrthoDB" id="9805728at2"/>
<dbReference type="RefSeq" id="WP_025863771.1">
    <property type="nucleotide sequence ID" value="NZ_BLAX01000001.1"/>
</dbReference>
<dbReference type="AlphaFoldDB" id="A0A5M4AUK4"/>
<dbReference type="InterPro" id="IPR050114">
    <property type="entry name" value="UPF0173_UPF0282_UlaG_hydrolase"/>
</dbReference>
<accession>A0A5M4AUK4</accession>
<feature type="chain" id="PRO_5024397790" description="Metallo-beta-lactamase domain-containing protein" evidence="1">
    <location>
        <begin position="20"/>
        <end position="283"/>
    </location>
</feature>
<dbReference type="Proteomes" id="UP000391834">
    <property type="component" value="Unassembled WGS sequence"/>
</dbReference>
<dbReference type="PANTHER" id="PTHR43546">
    <property type="entry name" value="UPF0173 METAL-DEPENDENT HYDROLASE MJ1163-RELATED"/>
    <property type="match status" value="1"/>
</dbReference>
<proteinExistence type="predicted"/>
<dbReference type="Gene3D" id="3.60.15.10">
    <property type="entry name" value="Ribonuclease Z/Hydroxyacylglutathione hydrolase-like"/>
    <property type="match status" value="1"/>
</dbReference>
<evidence type="ECO:0000259" key="2">
    <source>
        <dbReference type="Pfam" id="PF12706"/>
    </source>
</evidence>
<sequence>MKSLLILVLGIFLMHPLRAQENVKVTYISNEGFLTETGGTKILIDGMFGPVAGNWCDSPSAETVDAMRHARPPFDGLDIVAVTHQHQNHFDADIVADHLMSNPKGKVICPKQVERLLAQCPQWNNFRYRVITVTPEFYCDTCLDVAGVSVRVLRLEHSHYMEEDTATGTMVNRHQNIENLGYLFQVNGRTIFHCGDTNPVNEKEYEAAALNRENIDVAFLERMFFTKGEKSLDILNRCIQPKVIVVMHVAPNNQRLFAEHFKEQTDVKVFEQKMDTMIYSFNE</sequence>
<reference evidence="3 4" key="1">
    <citation type="submission" date="2019-10" db="EMBL/GenBank/DDBJ databases">
        <title>Prolixibacter strains distinguished by the presence of nitrate reductase genes were adept at nitrate-dependent anaerobic corrosion of metallic iron and carbon steel.</title>
        <authorList>
            <person name="Iino T."/>
            <person name="Shono N."/>
            <person name="Ito K."/>
            <person name="Nakamura R."/>
            <person name="Sueoka K."/>
            <person name="Harayama S."/>
            <person name="Ohkuma M."/>
        </authorList>
    </citation>
    <scope>NUCLEOTIDE SEQUENCE [LARGE SCALE GENOMIC DNA]</scope>
    <source>
        <strain evidence="3 4">JCM 13498</strain>
    </source>
</reference>
<feature type="signal peptide" evidence="1">
    <location>
        <begin position="1"/>
        <end position="19"/>
    </location>
</feature>
<name>A0A5M4AUK4_9BACT</name>
<dbReference type="InterPro" id="IPR001279">
    <property type="entry name" value="Metallo-B-lactamas"/>
</dbReference>
<keyword evidence="1" id="KW-0732">Signal</keyword>
<gene>
    <name evidence="3" type="ORF">PbJCM13498_04780</name>
</gene>
<dbReference type="EMBL" id="BLAX01000001">
    <property type="protein sequence ID" value="GET31615.1"/>
    <property type="molecule type" value="Genomic_DNA"/>
</dbReference>
<comment type="caution">
    <text evidence="3">The sequence shown here is derived from an EMBL/GenBank/DDBJ whole genome shotgun (WGS) entry which is preliminary data.</text>
</comment>
<evidence type="ECO:0000313" key="3">
    <source>
        <dbReference type="EMBL" id="GET31615.1"/>
    </source>
</evidence>
<dbReference type="SUPFAM" id="SSF56281">
    <property type="entry name" value="Metallo-hydrolase/oxidoreductase"/>
    <property type="match status" value="1"/>
</dbReference>
<keyword evidence="4" id="KW-1185">Reference proteome</keyword>
<evidence type="ECO:0000256" key="1">
    <source>
        <dbReference type="SAM" id="SignalP"/>
    </source>
</evidence>
<protein>
    <recommendedName>
        <fullName evidence="2">Metallo-beta-lactamase domain-containing protein</fullName>
    </recommendedName>
</protein>